<accession>A0A1G7RDK1</accession>
<name>A0A1G7RDK1_9EURY</name>
<organism evidence="1 2">
    <name type="scientific">Halorubrum xinjiangense</name>
    <dbReference type="NCBI Taxonomy" id="261291"/>
    <lineage>
        <taxon>Archaea</taxon>
        <taxon>Methanobacteriati</taxon>
        <taxon>Methanobacteriota</taxon>
        <taxon>Stenosarchaea group</taxon>
        <taxon>Halobacteria</taxon>
        <taxon>Halobacteriales</taxon>
        <taxon>Haloferacaceae</taxon>
        <taxon>Halorubrum</taxon>
    </lineage>
</organism>
<protein>
    <submittedName>
        <fullName evidence="1">Uncharacterized protein</fullName>
    </submittedName>
</protein>
<dbReference type="EMBL" id="FNBO01000015">
    <property type="protein sequence ID" value="SDG08803.1"/>
    <property type="molecule type" value="Genomic_DNA"/>
</dbReference>
<reference evidence="1 2" key="1">
    <citation type="submission" date="2016-10" db="EMBL/GenBank/DDBJ databases">
        <authorList>
            <person name="Varghese N."/>
            <person name="Submissions S."/>
        </authorList>
    </citation>
    <scope>NUCLEOTIDE SEQUENCE [LARGE SCALE GENOMIC DNA]</scope>
    <source>
        <strain evidence="1 2">CGMCC 1.3527</strain>
    </source>
</reference>
<gene>
    <name evidence="1" type="ORF">SAMN04488067_1157</name>
</gene>
<keyword evidence="2" id="KW-1185">Reference proteome</keyword>
<dbReference type="OrthoDB" id="329967at2157"/>
<dbReference type="Proteomes" id="UP000324020">
    <property type="component" value="Unassembled WGS sequence"/>
</dbReference>
<dbReference type="AlphaFoldDB" id="A0A1G7RDK1"/>
<evidence type="ECO:0000313" key="1">
    <source>
        <dbReference type="EMBL" id="SDG08803.1"/>
    </source>
</evidence>
<evidence type="ECO:0000313" key="2">
    <source>
        <dbReference type="Proteomes" id="UP000324020"/>
    </source>
</evidence>
<dbReference type="RefSeq" id="WP_149799641.1">
    <property type="nucleotide sequence ID" value="NZ_FNBO01000015.1"/>
</dbReference>
<sequence>MNRNTSTIGGLALALVVLVAGLGLGLSGVAAQSDSTTLVDEPVTPTNETESIYLDATGVDDMNGSGPVNVTVAVEGLTENETAGNGTMLGETTISVDAGATKSFDYTLTDSDRDFDELRFTATVETADDADLIASTDWGTLQRTSGGAGGGLGDGDTGTLAVGVALLLGAGYFVTRED</sequence>
<proteinExistence type="predicted"/>